<dbReference type="AlphaFoldDB" id="A0A165HFK7"/>
<feature type="region of interest" description="Disordered" evidence="1">
    <location>
        <begin position="107"/>
        <end position="143"/>
    </location>
</feature>
<gene>
    <name evidence="2" type="ORF">CALCODRAFT_198463</name>
</gene>
<feature type="compositionally biased region" description="Basic and acidic residues" evidence="1">
    <location>
        <begin position="114"/>
        <end position="126"/>
    </location>
</feature>
<feature type="compositionally biased region" description="Gly residues" evidence="1">
    <location>
        <begin position="127"/>
        <end position="143"/>
    </location>
</feature>
<reference evidence="2 3" key="1">
    <citation type="journal article" date="2016" name="Mol. Biol. Evol.">
        <title>Comparative Genomics of Early-Diverging Mushroom-Forming Fungi Provides Insights into the Origins of Lignocellulose Decay Capabilities.</title>
        <authorList>
            <person name="Nagy L.G."/>
            <person name="Riley R."/>
            <person name="Tritt A."/>
            <person name="Adam C."/>
            <person name="Daum C."/>
            <person name="Floudas D."/>
            <person name="Sun H."/>
            <person name="Yadav J.S."/>
            <person name="Pangilinan J."/>
            <person name="Larsson K.H."/>
            <person name="Matsuura K."/>
            <person name="Barry K."/>
            <person name="Labutti K."/>
            <person name="Kuo R."/>
            <person name="Ohm R.A."/>
            <person name="Bhattacharya S.S."/>
            <person name="Shirouzu T."/>
            <person name="Yoshinaga Y."/>
            <person name="Martin F.M."/>
            <person name="Grigoriev I.V."/>
            <person name="Hibbett D.S."/>
        </authorList>
    </citation>
    <scope>NUCLEOTIDE SEQUENCE [LARGE SCALE GENOMIC DNA]</scope>
    <source>
        <strain evidence="2 3">HHB12733</strain>
    </source>
</reference>
<keyword evidence="3" id="KW-1185">Reference proteome</keyword>
<dbReference type="EMBL" id="KV423942">
    <property type="protein sequence ID" value="KZT59234.1"/>
    <property type="molecule type" value="Genomic_DNA"/>
</dbReference>
<accession>A0A165HFK7</accession>
<evidence type="ECO:0000256" key="1">
    <source>
        <dbReference type="SAM" id="MobiDB-lite"/>
    </source>
</evidence>
<name>A0A165HFK7_9BASI</name>
<dbReference type="InParanoid" id="A0A165HFK7"/>
<evidence type="ECO:0000313" key="2">
    <source>
        <dbReference type="EMBL" id="KZT59234.1"/>
    </source>
</evidence>
<proteinExistence type="predicted"/>
<organism evidence="2 3">
    <name type="scientific">Calocera cornea HHB12733</name>
    <dbReference type="NCBI Taxonomy" id="1353952"/>
    <lineage>
        <taxon>Eukaryota</taxon>
        <taxon>Fungi</taxon>
        <taxon>Dikarya</taxon>
        <taxon>Basidiomycota</taxon>
        <taxon>Agaricomycotina</taxon>
        <taxon>Dacrymycetes</taxon>
        <taxon>Dacrymycetales</taxon>
        <taxon>Dacrymycetaceae</taxon>
        <taxon>Calocera</taxon>
    </lineage>
</organism>
<sequence>MMTITMSPARPLSVLFFRLGGMNPNAGQSGWCDGASGRGGSGAAGSAGGPGTDDWTGAVAGFGEISGKRQAPLGCWSCSSTSVGGSVLPREEPLGPGEAPIRGVASALIGKPGDGGRRANEREGEGRSPGGVGIGGKLASGSK</sequence>
<dbReference type="Proteomes" id="UP000076842">
    <property type="component" value="Unassembled WGS sequence"/>
</dbReference>
<protein>
    <submittedName>
        <fullName evidence="2">Uncharacterized protein</fullName>
    </submittedName>
</protein>
<evidence type="ECO:0000313" key="3">
    <source>
        <dbReference type="Proteomes" id="UP000076842"/>
    </source>
</evidence>